<evidence type="ECO:0000313" key="3">
    <source>
        <dbReference type="Proteomes" id="UP000012081"/>
    </source>
</evidence>
<dbReference type="EMBL" id="APBN01000012">
    <property type="protein sequence ID" value="EMT50821.1"/>
    <property type="molecule type" value="Genomic_DNA"/>
</dbReference>
<proteinExistence type="predicted"/>
<dbReference type="Pfam" id="PF10670">
    <property type="entry name" value="DUF4198"/>
    <property type="match status" value="1"/>
</dbReference>
<keyword evidence="3" id="KW-1185">Reference proteome</keyword>
<evidence type="ECO:0000256" key="1">
    <source>
        <dbReference type="SAM" id="SignalP"/>
    </source>
</evidence>
<dbReference type="PATRIC" id="fig|1300222.3.peg.4409"/>
<comment type="caution">
    <text evidence="2">The sequence shown here is derived from an EMBL/GenBank/DDBJ whole genome shotgun (WGS) entry which is preliminary data.</text>
</comment>
<sequence length="352" mass="37584">MKKRMTLIPALALACLLAVPASAHDGWSQTNTPIVSAGEVSYVELLFGNHSNHHGSYRIEGKWSTDSTKVYVTSPNGSKADITTTLFYTGEEKEVTEPGKNNYYVASFSASTPGAYIVSVEGDSLFQNAEVSSRTLRSAKSFVAVSDIPSLERVKELKGFSRPVSLDRAELVPQFNPAAVTPDQKVSVQLLLKGKPLANSEITLIRRSTSDAAIYKTDANGTIAFTTGPADYYLLRAKPATDEKVAGQYDTTNYEATMTFSVQNGKFSLPAQKAKGAQPLVYINGKLTDVSGLTSADGKTTVPATFVKTALNPAYQGTGQVDLRKAAMEAGATVEVLAPIGTLPEAIVITKK</sequence>
<organism evidence="2 3">
    <name type="scientific">Brevibacillus borstelensis AK1</name>
    <dbReference type="NCBI Taxonomy" id="1300222"/>
    <lineage>
        <taxon>Bacteria</taxon>
        <taxon>Bacillati</taxon>
        <taxon>Bacillota</taxon>
        <taxon>Bacilli</taxon>
        <taxon>Bacillales</taxon>
        <taxon>Paenibacillaceae</taxon>
        <taxon>Brevibacillus</taxon>
    </lineage>
</organism>
<protein>
    <submittedName>
        <fullName evidence="2">Cobalt ABC transporter periplasmic protein</fullName>
    </submittedName>
</protein>
<dbReference type="STRING" id="1300222.I532_20951"/>
<dbReference type="Proteomes" id="UP000012081">
    <property type="component" value="Unassembled WGS sequence"/>
</dbReference>
<dbReference type="InterPro" id="IPR019613">
    <property type="entry name" value="DUF4198"/>
</dbReference>
<reference evidence="2 3" key="1">
    <citation type="submission" date="2013-03" db="EMBL/GenBank/DDBJ databases">
        <title>Assembly of a new bacterial strain Brevibacillus borstelensis AK1.</title>
        <authorList>
            <person name="Rajan I."/>
            <person name="PoliReddy D."/>
            <person name="Sugumar T."/>
            <person name="Rathinam K."/>
            <person name="Alqarawi S."/>
            <person name="Khalil A.B."/>
            <person name="Sivakumar N."/>
        </authorList>
    </citation>
    <scope>NUCLEOTIDE SEQUENCE [LARGE SCALE GENOMIC DNA]</scope>
    <source>
        <strain evidence="2 3">AK1</strain>
    </source>
</reference>
<dbReference type="GeneID" id="89500682"/>
<feature type="signal peptide" evidence="1">
    <location>
        <begin position="1"/>
        <end position="23"/>
    </location>
</feature>
<gene>
    <name evidence="2" type="ORF">I532_20951</name>
</gene>
<feature type="chain" id="PRO_5004095434" evidence="1">
    <location>
        <begin position="24"/>
        <end position="352"/>
    </location>
</feature>
<keyword evidence="1" id="KW-0732">Signal</keyword>
<evidence type="ECO:0000313" key="2">
    <source>
        <dbReference type="EMBL" id="EMT50821.1"/>
    </source>
</evidence>
<dbReference type="OrthoDB" id="2866589at2"/>
<dbReference type="AlphaFoldDB" id="M8DUZ4"/>
<accession>M8DUZ4</accession>
<name>M8DUZ4_9BACL</name>
<dbReference type="PROSITE" id="PS51257">
    <property type="entry name" value="PROKAR_LIPOPROTEIN"/>
    <property type="match status" value="1"/>
</dbReference>
<dbReference type="RefSeq" id="WP_003390809.1">
    <property type="nucleotide sequence ID" value="NZ_APBN01000012.1"/>
</dbReference>